<dbReference type="InterPro" id="IPR036291">
    <property type="entry name" value="NAD(P)-bd_dom_sf"/>
</dbReference>
<dbReference type="GO" id="GO:0016616">
    <property type="term" value="F:oxidoreductase activity, acting on the CH-OH group of donors, NAD or NADP as acceptor"/>
    <property type="evidence" value="ECO:0007669"/>
    <property type="project" value="TreeGrafter"/>
</dbReference>
<dbReference type="Gene3D" id="3.40.50.720">
    <property type="entry name" value="NAD(P)-binding Rossmann-like Domain"/>
    <property type="match status" value="1"/>
</dbReference>
<dbReference type="Proteomes" id="UP000629468">
    <property type="component" value="Unassembled WGS sequence"/>
</dbReference>
<comment type="similarity">
    <text evidence="1">Belongs to the short-chain dehydrogenases/reductases (SDR) family.</text>
</comment>
<dbReference type="PANTHER" id="PTHR44229:SF4">
    <property type="entry name" value="15-HYDROXYPROSTAGLANDIN DEHYDROGENASE [NAD(+)]"/>
    <property type="match status" value="1"/>
</dbReference>
<keyword evidence="2" id="KW-0521">NADP</keyword>
<dbReference type="PANTHER" id="PTHR44229">
    <property type="entry name" value="15-HYDROXYPROSTAGLANDIN DEHYDROGENASE [NAD(+)]"/>
    <property type="match status" value="1"/>
</dbReference>
<gene>
    <name evidence="4" type="ORF">Agabi119p4_1633</name>
</gene>
<evidence type="ECO:0000256" key="1">
    <source>
        <dbReference type="ARBA" id="ARBA00006484"/>
    </source>
</evidence>
<dbReference type="AlphaFoldDB" id="A0A8H7F7N1"/>
<dbReference type="InterPro" id="IPR020904">
    <property type="entry name" value="Sc_DH/Rdtase_CS"/>
</dbReference>
<proteinExistence type="inferred from homology"/>
<evidence type="ECO:0000256" key="2">
    <source>
        <dbReference type="ARBA" id="ARBA00022857"/>
    </source>
</evidence>
<dbReference type="InterPro" id="IPR002347">
    <property type="entry name" value="SDR_fam"/>
</dbReference>
<dbReference type="PROSITE" id="PS00061">
    <property type="entry name" value="ADH_SHORT"/>
    <property type="match status" value="1"/>
</dbReference>
<protein>
    <recommendedName>
        <fullName evidence="6">NAD(P)-binding protein</fullName>
    </recommendedName>
</protein>
<dbReference type="EMBL" id="JABXXO010000003">
    <property type="protein sequence ID" value="KAF7782257.1"/>
    <property type="molecule type" value="Genomic_DNA"/>
</dbReference>
<evidence type="ECO:0000256" key="3">
    <source>
        <dbReference type="ARBA" id="ARBA00023002"/>
    </source>
</evidence>
<evidence type="ECO:0000313" key="4">
    <source>
        <dbReference type="EMBL" id="KAF7782257.1"/>
    </source>
</evidence>
<evidence type="ECO:0000313" key="5">
    <source>
        <dbReference type="Proteomes" id="UP000629468"/>
    </source>
</evidence>
<keyword evidence="3" id="KW-0560">Oxidoreductase</keyword>
<name>A0A8H7F7N1_AGABI</name>
<dbReference type="OMA" id="KGYWVQG"/>
<dbReference type="PRINTS" id="PR00081">
    <property type="entry name" value="GDHRDH"/>
</dbReference>
<dbReference type="Pfam" id="PF00106">
    <property type="entry name" value="adh_short"/>
    <property type="match status" value="1"/>
</dbReference>
<sequence length="336" mass="36384">MSHVPDDVLFEHNARIRGKVVVITGAANGIGQETAKRFASYGAKVVIGDRDTKGGEKTVGDIERDGGKAVFVKCDVLSWEDQLSMFETAISKYGSVDIVIPNAGVTEISHFHSVTLDASGKPMIPKLSTLDINLTGVLYTIHLSLHYLKVNKKAGDLKSLILIGSMASWMPIPGAALYAASKHAILGIMRSLHPGLELQGVRVGVIHPFFADTAIVPLPVKVALAGIPLTPVPRIAGAIFHAATNPDPETNGCAWLLLDDGPVFRIKPEEFKQGVYGMIDNRANAALQVAKGLRHYYRVGRDLWRIFGKQLVVLGIGAVLAKVAWDRRELLADYIR</sequence>
<evidence type="ECO:0008006" key="6">
    <source>
        <dbReference type="Google" id="ProtNLM"/>
    </source>
</evidence>
<reference evidence="4 5" key="1">
    <citation type="journal article" name="Sci. Rep.">
        <title>Telomere-to-telomere assembled and centromere annotated genomes of the two main subspecies of the button mushroom Agaricus bisporus reveal especially polymorphic chromosome ends.</title>
        <authorList>
            <person name="Sonnenberg A.S.M."/>
            <person name="Sedaghat-Telgerd N."/>
            <person name="Lavrijssen B."/>
            <person name="Ohm R.A."/>
            <person name="Hendrickx P.M."/>
            <person name="Scholtmeijer K."/>
            <person name="Baars J.J.P."/>
            <person name="van Peer A."/>
        </authorList>
    </citation>
    <scope>NUCLEOTIDE SEQUENCE [LARGE SCALE GENOMIC DNA]</scope>
    <source>
        <strain evidence="4 5">H119_p4</strain>
    </source>
</reference>
<dbReference type="SUPFAM" id="SSF51735">
    <property type="entry name" value="NAD(P)-binding Rossmann-fold domains"/>
    <property type="match status" value="1"/>
</dbReference>
<comment type="caution">
    <text evidence="4">The sequence shown here is derived from an EMBL/GenBank/DDBJ whole genome shotgun (WGS) entry which is preliminary data.</text>
</comment>
<organism evidence="4 5">
    <name type="scientific">Agaricus bisporus var. burnettii</name>
    <dbReference type="NCBI Taxonomy" id="192524"/>
    <lineage>
        <taxon>Eukaryota</taxon>
        <taxon>Fungi</taxon>
        <taxon>Dikarya</taxon>
        <taxon>Basidiomycota</taxon>
        <taxon>Agaricomycotina</taxon>
        <taxon>Agaricomycetes</taxon>
        <taxon>Agaricomycetidae</taxon>
        <taxon>Agaricales</taxon>
        <taxon>Agaricineae</taxon>
        <taxon>Agaricaceae</taxon>
        <taxon>Agaricus</taxon>
    </lineage>
</organism>
<accession>A0A8H7F7N1</accession>
<dbReference type="GO" id="GO:0005737">
    <property type="term" value="C:cytoplasm"/>
    <property type="evidence" value="ECO:0007669"/>
    <property type="project" value="TreeGrafter"/>
</dbReference>